<dbReference type="RefSeq" id="WP_053417851.1">
    <property type="nucleotide sequence ID" value="NZ_LILB01000005.1"/>
</dbReference>
<dbReference type="EMBL" id="LILB01000005">
    <property type="protein sequence ID" value="KOO49674.1"/>
    <property type="molecule type" value="Genomic_DNA"/>
</dbReference>
<evidence type="ECO:0000313" key="3">
    <source>
        <dbReference type="Proteomes" id="UP000036867"/>
    </source>
</evidence>
<keyword evidence="3" id="KW-1185">Reference proteome</keyword>
<reference evidence="3" key="1">
    <citation type="submission" date="2015-08" db="EMBL/GenBank/DDBJ databases">
        <title>Fjat-10028 dsm 16317.</title>
        <authorList>
            <person name="Liu B."/>
            <person name="Wang J."/>
            <person name="Zhu Y."/>
            <person name="Liu G."/>
            <person name="Chen Q."/>
            <person name="Chen Z."/>
            <person name="Lan J."/>
            <person name="Che J."/>
            <person name="Ge C."/>
            <person name="Shi H."/>
            <person name="Pan Z."/>
            <person name="Liu X."/>
        </authorList>
    </citation>
    <scope>NUCLEOTIDE SEQUENCE [LARGE SCALE GENOMIC DNA]</scope>
    <source>
        <strain evidence="3">DSM 16317</strain>
    </source>
</reference>
<gene>
    <name evidence="2" type="ORF">AMD00_15205</name>
</gene>
<dbReference type="Gene3D" id="2.60.120.380">
    <property type="match status" value="2"/>
</dbReference>
<proteinExistence type="predicted"/>
<name>A0A0M0LF43_9BACL</name>
<evidence type="ECO:0008006" key="4">
    <source>
        <dbReference type="Google" id="ProtNLM"/>
    </source>
</evidence>
<organism evidence="2 3">
    <name type="scientific">Viridibacillus arvi</name>
    <dbReference type="NCBI Taxonomy" id="263475"/>
    <lineage>
        <taxon>Bacteria</taxon>
        <taxon>Bacillati</taxon>
        <taxon>Bacillota</taxon>
        <taxon>Bacilli</taxon>
        <taxon>Bacillales</taxon>
        <taxon>Caryophanaceae</taxon>
        <taxon>Viridibacillus</taxon>
    </lineage>
</organism>
<comment type="caution">
    <text evidence="2">The sequence shown here is derived from an EMBL/GenBank/DDBJ whole genome shotgun (WGS) entry which is preliminary data.</text>
</comment>
<dbReference type="OrthoDB" id="2451616at2"/>
<keyword evidence="1" id="KW-0732">Signal</keyword>
<dbReference type="AlphaFoldDB" id="A0A0M0LF43"/>
<accession>A0A0M0LF43</accession>
<evidence type="ECO:0000313" key="2">
    <source>
        <dbReference type="EMBL" id="KOO49674.1"/>
    </source>
</evidence>
<evidence type="ECO:0000256" key="1">
    <source>
        <dbReference type="SAM" id="SignalP"/>
    </source>
</evidence>
<feature type="signal peptide" evidence="1">
    <location>
        <begin position="1"/>
        <end position="27"/>
    </location>
</feature>
<sequence>MKMMKYIVMMAVMAMISVCLNSTISHAEEVYETIPLNKTLSKTLFMDENEESGNMYQVKIPKDGVAKLQIESPKNKEFTLFLMSSLENVGILDPKVNSPIISYAISSKEANYNKSIMTDSVGVKKGTYYVFAYTEGNVEKVKFKVSFKAASNYEKENNNTIKTATPIKLGSTYKADIKMYDRKDYYKVTVPKKTKLQITVKKQLKAPFKIALQNSKKQTIKQLKMKTLNNTLTHTGTVTVDKGTYYVNVSSGVYFGTSSDYDKAPYTIKVNTTK</sequence>
<dbReference type="SUPFAM" id="SSF89260">
    <property type="entry name" value="Collagen-binding domain"/>
    <property type="match status" value="1"/>
</dbReference>
<dbReference type="Proteomes" id="UP000036867">
    <property type="component" value="Unassembled WGS sequence"/>
</dbReference>
<feature type="chain" id="PRO_5005603333" description="Peptidase C-terminal archaeal/bacterial domain-containing protein" evidence="1">
    <location>
        <begin position="28"/>
        <end position="274"/>
    </location>
</feature>
<dbReference type="GeneID" id="301137444"/>
<protein>
    <recommendedName>
        <fullName evidence="4">Peptidase C-terminal archaeal/bacterial domain-containing protein</fullName>
    </recommendedName>
</protein>